<dbReference type="EMBL" id="BAAACX010000007">
    <property type="protein sequence ID" value="GAA0383422.1"/>
    <property type="molecule type" value="Genomic_DNA"/>
</dbReference>
<dbReference type="InterPro" id="IPR015168">
    <property type="entry name" value="SsuA/THI5"/>
</dbReference>
<keyword evidence="3" id="KW-1185">Reference proteome</keyword>
<comment type="caution">
    <text evidence="2">The sequence shown here is derived from an EMBL/GenBank/DDBJ whole genome shotgun (WGS) entry which is preliminary data.</text>
</comment>
<evidence type="ECO:0000259" key="1">
    <source>
        <dbReference type="Pfam" id="PF09084"/>
    </source>
</evidence>
<evidence type="ECO:0000313" key="2">
    <source>
        <dbReference type="EMBL" id="GAA0383422.1"/>
    </source>
</evidence>
<sequence>MAVKLNIADISTNPVFRVAVNQGFLEKYGIKAELVNFATPAEGINSLFIKQADIGWGADYPILNAVSKGEYTIIASTGTSTDKNAAQWKLFVRDEIQQPEQLKGKTLSFLRGTFISYLWDEYLAEHGVDIRETELVGQGGSDESYIALKKGEVDAVWVSGSAMTQKFSELEGVHQLTDMSQTEVRIGSQIIVPNSLIIQHPDKVKGFLLALDESSRYIKEHPDEVADLLYKEVKQPKESTLKDLSVTNWDVNFTQQAYESLERQKKYMVENGIIQQDFNLTDKIDLQFLREALPDREAYTP</sequence>
<name>A0ABP3HYZ9_9BACL</name>
<dbReference type="Proteomes" id="UP001500340">
    <property type="component" value="Unassembled WGS sequence"/>
</dbReference>
<proteinExistence type="predicted"/>
<dbReference type="SUPFAM" id="SSF53850">
    <property type="entry name" value="Periplasmic binding protein-like II"/>
    <property type="match status" value="1"/>
</dbReference>
<dbReference type="Gene3D" id="3.40.190.10">
    <property type="entry name" value="Periplasmic binding protein-like II"/>
    <property type="match status" value="2"/>
</dbReference>
<dbReference type="Pfam" id="PF09084">
    <property type="entry name" value="NMT1"/>
    <property type="match status" value="1"/>
</dbReference>
<organism evidence="2 3">
    <name type="scientific">Paenibacillus motobuensis</name>
    <dbReference type="NCBI Taxonomy" id="295324"/>
    <lineage>
        <taxon>Bacteria</taxon>
        <taxon>Bacillati</taxon>
        <taxon>Bacillota</taxon>
        <taxon>Bacilli</taxon>
        <taxon>Bacillales</taxon>
        <taxon>Paenibacillaceae</taxon>
        <taxon>Paenibacillus</taxon>
    </lineage>
</organism>
<protein>
    <submittedName>
        <fullName evidence="2">Aliphatic sulfonate ABC transporter substrate-binding protein</fullName>
    </submittedName>
</protein>
<dbReference type="PANTHER" id="PTHR30024">
    <property type="entry name" value="ALIPHATIC SULFONATES-BINDING PROTEIN-RELATED"/>
    <property type="match status" value="1"/>
</dbReference>
<gene>
    <name evidence="2" type="ORF">GCM10008933_13230</name>
</gene>
<evidence type="ECO:0000313" key="3">
    <source>
        <dbReference type="Proteomes" id="UP001500340"/>
    </source>
</evidence>
<reference evidence="3" key="1">
    <citation type="journal article" date="2019" name="Int. J. Syst. Evol. Microbiol.">
        <title>The Global Catalogue of Microorganisms (GCM) 10K type strain sequencing project: providing services to taxonomists for standard genome sequencing and annotation.</title>
        <authorList>
            <consortium name="The Broad Institute Genomics Platform"/>
            <consortium name="The Broad Institute Genome Sequencing Center for Infectious Disease"/>
            <person name="Wu L."/>
            <person name="Ma J."/>
        </authorList>
    </citation>
    <scope>NUCLEOTIDE SEQUENCE [LARGE SCALE GENOMIC DNA]</scope>
    <source>
        <strain evidence="3">JCM 12774</strain>
    </source>
</reference>
<accession>A0ABP3HYZ9</accession>
<feature type="domain" description="SsuA/THI5-like" evidence="1">
    <location>
        <begin position="18"/>
        <end position="224"/>
    </location>
</feature>